<dbReference type="Proteomes" id="UP000799439">
    <property type="component" value="Unassembled WGS sequence"/>
</dbReference>
<name>A0A9P4J4D8_9PEZI</name>
<feature type="compositionally biased region" description="Basic and acidic residues" evidence="1">
    <location>
        <begin position="265"/>
        <end position="280"/>
    </location>
</feature>
<comment type="caution">
    <text evidence="2">The sequence shown here is derived from an EMBL/GenBank/DDBJ whole genome shotgun (WGS) entry which is preliminary data.</text>
</comment>
<proteinExistence type="predicted"/>
<dbReference type="OrthoDB" id="40334at2759"/>
<evidence type="ECO:0000256" key="1">
    <source>
        <dbReference type="SAM" id="MobiDB-lite"/>
    </source>
</evidence>
<accession>A0A9P4J4D8</accession>
<feature type="region of interest" description="Disordered" evidence="1">
    <location>
        <begin position="265"/>
        <end position="284"/>
    </location>
</feature>
<dbReference type="InterPro" id="IPR036249">
    <property type="entry name" value="Thioredoxin-like_sf"/>
</dbReference>
<dbReference type="AlphaFoldDB" id="A0A9P4J4D8"/>
<dbReference type="PANTHER" id="PTHR28630:SF3">
    <property type="entry name" value="PEROXIREDOXIN-LIKE 2C"/>
    <property type="match status" value="1"/>
</dbReference>
<reference evidence="2" key="1">
    <citation type="journal article" date="2020" name="Stud. Mycol.">
        <title>101 Dothideomycetes genomes: a test case for predicting lifestyles and emergence of pathogens.</title>
        <authorList>
            <person name="Haridas S."/>
            <person name="Albert R."/>
            <person name="Binder M."/>
            <person name="Bloem J."/>
            <person name="Labutti K."/>
            <person name="Salamov A."/>
            <person name="Andreopoulos B."/>
            <person name="Baker S."/>
            <person name="Barry K."/>
            <person name="Bills G."/>
            <person name="Bluhm B."/>
            <person name="Cannon C."/>
            <person name="Castanera R."/>
            <person name="Culley D."/>
            <person name="Daum C."/>
            <person name="Ezra D."/>
            <person name="Gonzalez J."/>
            <person name="Henrissat B."/>
            <person name="Kuo A."/>
            <person name="Liang C."/>
            <person name="Lipzen A."/>
            <person name="Lutzoni F."/>
            <person name="Magnuson J."/>
            <person name="Mondo S."/>
            <person name="Nolan M."/>
            <person name="Ohm R."/>
            <person name="Pangilinan J."/>
            <person name="Park H.-J."/>
            <person name="Ramirez L."/>
            <person name="Alfaro M."/>
            <person name="Sun H."/>
            <person name="Tritt A."/>
            <person name="Yoshinaga Y."/>
            <person name="Zwiers L.-H."/>
            <person name="Turgeon B."/>
            <person name="Goodwin S."/>
            <person name="Spatafora J."/>
            <person name="Crous P."/>
            <person name="Grigoriev I."/>
        </authorList>
    </citation>
    <scope>NUCLEOTIDE SEQUENCE</scope>
    <source>
        <strain evidence="2">CBS 260.36</strain>
    </source>
</reference>
<evidence type="ECO:0008006" key="4">
    <source>
        <dbReference type="Google" id="ProtNLM"/>
    </source>
</evidence>
<dbReference type="EMBL" id="ML996084">
    <property type="protein sequence ID" value="KAF2153890.1"/>
    <property type="molecule type" value="Genomic_DNA"/>
</dbReference>
<dbReference type="PANTHER" id="PTHR28630">
    <property type="match status" value="1"/>
</dbReference>
<sequence>MTNHNDSDGGCGFLCLPIGRKSKPLDEKIKDDAYSEDEVDLFAEDYDDMLRSNSVVPQLQDDQFEELPTGDELEDLYKVQVVSKTREKVMFKDLTQSKDHRRHIVIFIRHFFCGNCYGYVKALTKEMPPSKLEKLRPATTVTIIGCGDPILIPQYIEQTGCPYEIYADPSRSLYRKLGFALTTAPPPEPPRYVKKYSLSFMSNLMRSFALVGKSGKLSGGPVVQVGGDLIWIDGELQHLHRMKNAGDHMEVSDLIKLLRRQERELNRREGSTMTKEDGTASKRNSFQRALSRLSSVMSM</sequence>
<dbReference type="SUPFAM" id="SSF52833">
    <property type="entry name" value="Thioredoxin-like"/>
    <property type="match status" value="1"/>
</dbReference>
<protein>
    <recommendedName>
        <fullName evidence="4">AhpC/TSA antioxidant enzyme-domain-containing protein</fullName>
    </recommendedName>
</protein>
<evidence type="ECO:0000313" key="3">
    <source>
        <dbReference type="Proteomes" id="UP000799439"/>
    </source>
</evidence>
<keyword evidence="3" id="KW-1185">Reference proteome</keyword>
<evidence type="ECO:0000313" key="2">
    <source>
        <dbReference type="EMBL" id="KAF2153890.1"/>
    </source>
</evidence>
<dbReference type="Pfam" id="PF13911">
    <property type="entry name" value="AhpC-TSA_2"/>
    <property type="match status" value="1"/>
</dbReference>
<dbReference type="InterPro" id="IPR032801">
    <property type="entry name" value="PXL2A/B/C"/>
</dbReference>
<organism evidence="2 3">
    <name type="scientific">Myriangium duriaei CBS 260.36</name>
    <dbReference type="NCBI Taxonomy" id="1168546"/>
    <lineage>
        <taxon>Eukaryota</taxon>
        <taxon>Fungi</taxon>
        <taxon>Dikarya</taxon>
        <taxon>Ascomycota</taxon>
        <taxon>Pezizomycotina</taxon>
        <taxon>Dothideomycetes</taxon>
        <taxon>Dothideomycetidae</taxon>
        <taxon>Myriangiales</taxon>
        <taxon>Myriangiaceae</taxon>
        <taxon>Myriangium</taxon>
    </lineage>
</organism>
<dbReference type="Gene3D" id="3.40.30.10">
    <property type="entry name" value="Glutaredoxin"/>
    <property type="match status" value="1"/>
</dbReference>
<gene>
    <name evidence="2" type="ORF">K461DRAFT_292591</name>
</gene>